<keyword evidence="2" id="KW-0723">Serine/threonine-protein kinase</keyword>
<dbReference type="GO" id="GO:0004674">
    <property type="term" value="F:protein serine/threonine kinase activity"/>
    <property type="evidence" value="ECO:0007669"/>
    <property type="project" value="UniProtKB-KW"/>
</dbReference>
<reference evidence="2 3" key="1">
    <citation type="submission" date="2017-01" db="EMBL/GenBank/DDBJ databases">
        <title>Draft genome sequence of Bacillus oleronius.</title>
        <authorList>
            <person name="Allam M."/>
        </authorList>
    </citation>
    <scope>NUCLEOTIDE SEQUENCE [LARGE SCALE GENOMIC DNA]</scope>
    <source>
        <strain evidence="2 3">DSM 9356</strain>
    </source>
</reference>
<dbReference type="GO" id="GO:0005524">
    <property type="term" value="F:ATP binding"/>
    <property type="evidence" value="ECO:0007669"/>
    <property type="project" value="InterPro"/>
</dbReference>
<comment type="caution">
    <text evidence="2">The sequence shown here is derived from an EMBL/GenBank/DDBJ whole genome shotgun (WGS) entry which is preliminary data.</text>
</comment>
<evidence type="ECO:0000313" key="2">
    <source>
        <dbReference type="EMBL" id="OOP66811.1"/>
    </source>
</evidence>
<dbReference type="AlphaFoldDB" id="A0A8E2IBD0"/>
<evidence type="ECO:0000313" key="3">
    <source>
        <dbReference type="Proteomes" id="UP000189761"/>
    </source>
</evidence>
<dbReference type="InterPro" id="IPR011009">
    <property type="entry name" value="Kinase-like_dom_sf"/>
</dbReference>
<keyword evidence="3" id="KW-1185">Reference proteome</keyword>
<keyword evidence="2" id="KW-0808">Transferase</keyword>
<gene>
    <name evidence="2" type="ORF">BWZ43_19005</name>
</gene>
<protein>
    <submittedName>
        <fullName evidence="2">Serine/threonine protein kinase</fullName>
    </submittedName>
</protein>
<proteinExistence type="predicted"/>
<dbReference type="PROSITE" id="PS50011">
    <property type="entry name" value="PROTEIN_KINASE_DOM"/>
    <property type="match status" value="1"/>
</dbReference>
<dbReference type="RefSeq" id="WP_078110954.1">
    <property type="nucleotide sequence ID" value="NZ_CP065424.1"/>
</dbReference>
<dbReference type="InterPro" id="IPR000719">
    <property type="entry name" value="Prot_kinase_dom"/>
</dbReference>
<accession>A0A8E2IBD0</accession>
<dbReference type="SUPFAM" id="SSF56112">
    <property type="entry name" value="Protein kinase-like (PK-like)"/>
    <property type="match status" value="1"/>
</dbReference>
<organism evidence="2 3">
    <name type="scientific">Heyndrickxia oleronia</name>
    <dbReference type="NCBI Taxonomy" id="38875"/>
    <lineage>
        <taxon>Bacteria</taxon>
        <taxon>Bacillati</taxon>
        <taxon>Bacillota</taxon>
        <taxon>Bacilli</taxon>
        <taxon>Bacillales</taxon>
        <taxon>Bacillaceae</taxon>
        <taxon>Heyndrickxia</taxon>
    </lineage>
</organism>
<name>A0A8E2IBD0_9BACI</name>
<feature type="domain" description="Protein kinase" evidence="1">
    <location>
        <begin position="37"/>
        <end position="294"/>
    </location>
</feature>
<keyword evidence="2" id="KW-0418">Kinase</keyword>
<sequence>MKNEERQKVIDLTIDKVSFQLQEVHDFSWLKEIGEVFCVFDQQDSGNIGFGLAKNNQKFFVKYAGAKPIDYFGNPEDAIDRLLKAIPVYEQLKHPYLTQMIDHFYINNGYAVIFEWFEGECLHSHWSFGGKEKYINPHSPFYRFKHLDINKRLNVLNMIYSFHVFVEAKGFVAVDFYDGSILYDFKDNRMKICDIDFYRKSPIINEIGKDYWGAVRSKAPEEFILGEPIDSKTNVFTMGAMAFGLVGGEMDHSFSKWEAGEKLYEVAIRATEKNRDDRYSTLKEFYEAWQKALN</sequence>
<evidence type="ECO:0000259" key="1">
    <source>
        <dbReference type="PROSITE" id="PS50011"/>
    </source>
</evidence>
<dbReference type="Gene3D" id="1.10.510.10">
    <property type="entry name" value="Transferase(Phosphotransferase) domain 1"/>
    <property type="match status" value="1"/>
</dbReference>
<dbReference type="EMBL" id="MTLA01000263">
    <property type="protein sequence ID" value="OOP66811.1"/>
    <property type="molecule type" value="Genomic_DNA"/>
</dbReference>
<dbReference type="Proteomes" id="UP000189761">
    <property type="component" value="Unassembled WGS sequence"/>
</dbReference>